<keyword evidence="5" id="KW-0325">Glycoprotein</keyword>
<dbReference type="InterPro" id="IPR031328">
    <property type="entry name" value="Ephrin"/>
</dbReference>
<organism evidence="8 9">
    <name type="scientific">Steinernema glaseri</name>
    <dbReference type="NCBI Taxonomy" id="37863"/>
    <lineage>
        <taxon>Eukaryota</taxon>
        <taxon>Metazoa</taxon>
        <taxon>Ecdysozoa</taxon>
        <taxon>Nematoda</taxon>
        <taxon>Chromadorea</taxon>
        <taxon>Rhabditida</taxon>
        <taxon>Tylenchina</taxon>
        <taxon>Panagrolaimomorpha</taxon>
        <taxon>Strongyloidoidea</taxon>
        <taxon>Steinernematidae</taxon>
        <taxon>Steinernema</taxon>
    </lineage>
</organism>
<keyword evidence="8" id="KW-1185">Reference proteome</keyword>
<dbReference type="InterPro" id="IPR008972">
    <property type="entry name" value="Cupredoxin"/>
</dbReference>
<keyword evidence="4" id="KW-1015">Disulfide bond</keyword>
<dbReference type="PANTHER" id="PTHR11304:SF29">
    <property type="entry name" value="EPHRIN"/>
    <property type="match status" value="1"/>
</dbReference>
<proteinExistence type="inferred from homology"/>
<sequence length="335" mass="37086">MSAKLNYCDFAIISETYCVFTDIRQLTSQQRCQNCAYAAFYSGAKMFKKGAVFDIDLFDELTITCPKGGKENTEVFRIFMVSDMAYLNCQLDSSAKLFLECNDPQQDKNRKVVFRPYSPTPEGLEFAAGKSYYLISKFLAVPAKNATIVITIETTSSGTFTGIDQRQNGLCSSHNLRLKIDIHGDVLPSPPSEVSPIPKDSEENLFQISEYSDYISNVVIESTTLHSRFTQSAVIASTQSPLEEAHQRNLDLDNFRYVLSLAQHGAVGSVSFSDDVIASPEDISAKRDLKSISHADHPSKSTFSTEYLAETAINSSSPVGSVTLCLLIIVIFRFC</sequence>
<dbReference type="GO" id="GO:0005886">
    <property type="term" value="C:plasma membrane"/>
    <property type="evidence" value="ECO:0007669"/>
    <property type="project" value="TreeGrafter"/>
</dbReference>
<evidence type="ECO:0000256" key="5">
    <source>
        <dbReference type="ARBA" id="ARBA00023180"/>
    </source>
</evidence>
<dbReference type="PROSITE" id="PS51551">
    <property type="entry name" value="EPHRIN_RBD_2"/>
    <property type="match status" value="1"/>
</dbReference>
<feature type="domain" description="Ephrin RBD" evidence="7">
    <location>
        <begin position="18"/>
        <end position="182"/>
    </location>
</feature>
<keyword evidence="2" id="KW-0732">Signal</keyword>
<evidence type="ECO:0000259" key="7">
    <source>
        <dbReference type="PROSITE" id="PS51551"/>
    </source>
</evidence>
<evidence type="ECO:0000256" key="2">
    <source>
        <dbReference type="ARBA" id="ARBA00022729"/>
    </source>
</evidence>
<dbReference type="GO" id="GO:0007411">
    <property type="term" value="P:axon guidance"/>
    <property type="evidence" value="ECO:0007669"/>
    <property type="project" value="TreeGrafter"/>
</dbReference>
<dbReference type="GO" id="GO:0048013">
    <property type="term" value="P:ephrin receptor signaling pathway"/>
    <property type="evidence" value="ECO:0007669"/>
    <property type="project" value="TreeGrafter"/>
</dbReference>
<name>A0A1I8AF42_9BILA</name>
<evidence type="ECO:0000256" key="1">
    <source>
        <dbReference type="ARBA" id="ARBA00004370"/>
    </source>
</evidence>
<dbReference type="PANTHER" id="PTHR11304">
    <property type="entry name" value="EPHRIN"/>
    <property type="match status" value="1"/>
</dbReference>
<comment type="caution">
    <text evidence="6">Lacks conserved residue(s) required for the propagation of feature annotation.</text>
</comment>
<protein>
    <submittedName>
        <fullName evidence="9">Ephrin RBD domain-containing protein</fullName>
    </submittedName>
</protein>
<dbReference type="WBParaSite" id="L893_g4810.t1">
    <property type="protein sequence ID" value="L893_g4810.t1"/>
    <property type="gene ID" value="L893_g4810"/>
</dbReference>
<dbReference type="InterPro" id="IPR001799">
    <property type="entry name" value="Ephrin_RBD"/>
</dbReference>
<dbReference type="AlphaFoldDB" id="A0A1I8AF42"/>
<dbReference type="Pfam" id="PF00812">
    <property type="entry name" value="Ephrin"/>
    <property type="match status" value="1"/>
</dbReference>
<evidence type="ECO:0000313" key="9">
    <source>
        <dbReference type="WBParaSite" id="L893_g4810.t1"/>
    </source>
</evidence>
<dbReference type="Gene3D" id="2.60.40.420">
    <property type="entry name" value="Cupredoxins - blue copper proteins"/>
    <property type="match status" value="1"/>
</dbReference>
<evidence type="ECO:0000256" key="4">
    <source>
        <dbReference type="ARBA" id="ARBA00023157"/>
    </source>
</evidence>
<keyword evidence="3" id="KW-0472">Membrane</keyword>
<accession>A0A1I8AF42</accession>
<dbReference type="GO" id="GO:0046875">
    <property type="term" value="F:ephrin receptor binding"/>
    <property type="evidence" value="ECO:0007669"/>
    <property type="project" value="TreeGrafter"/>
</dbReference>
<dbReference type="SUPFAM" id="SSF49503">
    <property type="entry name" value="Cupredoxins"/>
    <property type="match status" value="1"/>
</dbReference>
<evidence type="ECO:0000256" key="6">
    <source>
        <dbReference type="PROSITE-ProRule" id="PRU00884"/>
    </source>
</evidence>
<dbReference type="Proteomes" id="UP000095287">
    <property type="component" value="Unplaced"/>
</dbReference>
<evidence type="ECO:0000313" key="8">
    <source>
        <dbReference type="Proteomes" id="UP000095287"/>
    </source>
</evidence>
<reference evidence="9" key="1">
    <citation type="submission" date="2016-11" db="UniProtKB">
        <authorList>
            <consortium name="WormBaseParasite"/>
        </authorList>
    </citation>
    <scope>IDENTIFICATION</scope>
</reference>
<evidence type="ECO:0000256" key="3">
    <source>
        <dbReference type="ARBA" id="ARBA00023136"/>
    </source>
</evidence>
<comment type="subcellular location">
    <subcellularLocation>
        <location evidence="1">Membrane</location>
    </subcellularLocation>
</comment>
<comment type="similarity">
    <text evidence="6">Belongs to the ephrin family.</text>
</comment>